<name>A0ABM5U8A1_YERAE</name>
<dbReference type="RefSeq" id="WP_048615660.1">
    <property type="nucleotide sequence ID" value="NZ_CABMLM010000001.1"/>
</dbReference>
<proteinExistence type="predicted"/>
<reference evidence="1 2" key="1">
    <citation type="journal article" date="2015" name="Genome Announc.">
        <title>De Novo Genome Sequence of Yersinia aleksiciae Y159T.</title>
        <authorList>
            <person name="Sprague L.D."/>
            <person name="Neubauer H."/>
        </authorList>
    </citation>
    <scope>NUCLEOTIDE SEQUENCE [LARGE SCALE GENOMIC DNA]</scope>
    <source>
        <strain evidence="1 2">159</strain>
    </source>
</reference>
<organism evidence="1 2">
    <name type="scientific">Yersinia aleksiciae</name>
    <dbReference type="NCBI Taxonomy" id="263819"/>
    <lineage>
        <taxon>Bacteria</taxon>
        <taxon>Pseudomonadati</taxon>
        <taxon>Pseudomonadota</taxon>
        <taxon>Gammaproteobacteria</taxon>
        <taxon>Enterobacterales</taxon>
        <taxon>Yersiniaceae</taxon>
        <taxon>Yersinia</taxon>
    </lineage>
</organism>
<evidence type="ECO:0000313" key="2">
    <source>
        <dbReference type="Proteomes" id="UP000069914"/>
    </source>
</evidence>
<protein>
    <submittedName>
        <fullName evidence="1">Uncharacterized protein</fullName>
    </submittedName>
</protein>
<sequence>MIINLISSEKCDIKSEPRFSAIINIMTAYKEGKHVIISEPELLQSIYNENDFDRRIRNAARHAETVQKQYRRLINDVNTYIVVDIANNNINKKTINENGMEVISVGCKIFSDSASVQKVNLLCEDLSDTSFYIKIGEFYRYLINLETVDIIFKPVNGGGNNTYKNFQSIVSNSGFCLCMLDSDKKHPTGKQGGTALYFNGQAIPYNGKYVVINAQEAECLIPDEIINLLIIDKKHKHYDYSFSNRLDYLKILCKSDSRAKLYFDHKDGLMVNDVKKFDKSGQSLFWETTISNATILNRSKCLRDLECKCKETPKKNSLMECYVSEGFGSKLLEDSNSKLKEMPNSKLKYILTEQLLHEWMNIGKDIFSWGCAPTKTARTS</sequence>
<keyword evidence="2" id="KW-1185">Reference proteome</keyword>
<gene>
    <name evidence="1" type="ORF">ACZ76_00075</name>
</gene>
<dbReference type="EMBL" id="CP011975">
    <property type="protein sequence ID" value="AKP32060.1"/>
    <property type="molecule type" value="Genomic_DNA"/>
</dbReference>
<accession>A0ABM5U8A1</accession>
<dbReference type="Proteomes" id="UP000069914">
    <property type="component" value="Chromosome"/>
</dbReference>
<dbReference type="GeneID" id="61900799"/>
<evidence type="ECO:0000313" key="1">
    <source>
        <dbReference type="EMBL" id="AKP32060.1"/>
    </source>
</evidence>